<proteinExistence type="predicted"/>
<evidence type="ECO:0000313" key="2">
    <source>
        <dbReference type="EMBL" id="KAK9037188.1"/>
    </source>
</evidence>
<organism evidence="2 3">
    <name type="scientific">Hibiscus sabdariffa</name>
    <name type="common">roselle</name>
    <dbReference type="NCBI Taxonomy" id="183260"/>
    <lineage>
        <taxon>Eukaryota</taxon>
        <taxon>Viridiplantae</taxon>
        <taxon>Streptophyta</taxon>
        <taxon>Embryophyta</taxon>
        <taxon>Tracheophyta</taxon>
        <taxon>Spermatophyta</taxon>
        <taxon>Magnoliopsida</taxon>
        <taxon>eudicotyledons</taxon>
        <taxon>Gunneridae</taxon>
        <taxon>Pentapetalae</taxon>
        <taxon>rosids</taxon>
        <taxon>malvids</taxon>
        <taxon>Malvales</taxon>
        <taxon>Malvaceae</taxon>
        <taxon>Malvoideae</taxon>
        <taxon>Hibiscus</taxon>
    </lineage>
</organism>
<name>A0ABR2TI62_9ROSI</name>
<sequence>MAETKSPHEPALPSQAKEGFQSAEDRTHETSGNDDSSVPERQFGNEEPGVDAGEEDEDGGDHEEDENGNAAVDWKGKGILVC</sequence>
<feature type="compositionally biased region" description="Acidic residues" evidence="1">
    <location>
        <begin position="48"/>
        <end position="67"/>
    </location>
</feature>
<reference evidence="2 3" key="1">
    <citation type="journal article" date="2024" name="G3 (Bethesda)">
        <title>Genome assembly of Hibiscus sabdariffa L. provides insights into metabolisms of medicinal natural products.</title>
        <authorList>
            <person name="Kim T."/>
        </authorList>
    </citation>
    <scope>NUCLEOTIDE SEQUENCE [LARGE SCALE GENOMIC DNA]</scope>
    <source>
        <strain evidence="2">TK-2024</strain>
        <tissue evidence="2">Old leaves</tissue>
    </source>
</reference>
<comment type="caution">
    <text evidence="2">The sequence shown here is derived from an EMBL/GenBank/DDBJ whole genome shotgun (WGS) entry which is preliminary data.</text>
</comment>
<gene>
    <name evidence="2" type="ORF">V6N11_022109</name>
</gene>
<accession>A0ABR2TI62</accession>
<keyword evidence="3" id="KW-1185">Reference proteome</keyword>
<evidence type="ECO:0000256" key="1">
    <source>
        <dbReference type="SAM" id="MobiDB-lite"/>
    </source>
</evidence>
<evidence type="ECO:0000313" key="3">
    <source>
        <dbReference type="Proteomes" id="UP001396334"/>
    </source>
</evidence>
<dbReference type="EMBL" id="JBBPBN010000005">
    <property type="protein sequence ID" value="KAK9037188.1"/>
    <property type="molecule type" value="Genomic_DNA"/>
</dbReference>
<feature type="region of interest" description="Disordered" evidence="1">
    <location>
        <begin position="1"/>
        <end position="82"/>
    </location>
</feature>
<dbReference type="Proteomes" id="UP001396334">
    <property type="component" value="Unassembled WGS sequence"/>
</dbReference>
<protein>
    <submittedName>
        <fullName evidence="2">Uncharacterized protein</fullName>
    </submittedName>
</protein>